<comment type="catalytic activity">
    <reaction evidence="1 8">
        <text>Release of an N-terminal amino acid, Xaa-|-Yaa-, in which Xaa is preferably Leu, but may be other amino acids including Pro although not Arg or Lys, and Yaa may be Pro. Amino acid amides and methyl esters are also readily hydrolyzed, but rates on arylamides are exceedingly low.</text>
        <dbReference type="EC" id="3.4.11.1"/>
    </reaction>
</comment>
<sequence length="470" mass="52197">MKYTQIKELNFSKDIILPCKKDDLESIKHLLPIENPNFDGSFLTHHLVYGKEGNKIYLVGLGEQKNEAHLEDTFRKFCFETKKYWGENIQFFAQNLSTESLKKAVIGLEMAQYVIGAFKSTKEEIKEINIDFISTEDIQKELEEGQFTGEAINKIKALVDAPPNIKTPEYLGDWAKKSSKDSNYKCTVFKQKELEKKGFEAVLSVGKGSVNKPVVIVNEYTPKKSKKIDIALVGKGITFDSGGISIKGSTNLHYMKSDMGGAAVVLGVVELVAKLKLDINIVGIVAAAENAVDAESYRPGDVIDSYSGKTIEIIDTDAEGRLVLADGISYAIKKFNPEYLIDLATLTGSVVRTLGYAAAGMFTQNQEMANSMSAIGYKYHERVWQLPMFEDYEADLKSDVADIKNFNGKPIEGAINAAKFLEFFTEKHPKWIHLDIAGVSFGASQYAKMKSATGFGIQLITNFIKEKVTM</sequence>
<dbReference type="Proteomes" id="UP000307140">
    <property type="component" value="Unassembled WGS sequence"/>
</dbReference>
<dbReference type="AlphaFoldDB" id="A0A5S3N6U6"/>
<dbReference type="SUPFAM" id="SSF52949">
    <property type="entry name" value="Macro domain-like"/>
    <property type="match status" value="1"/>
</dbReference>
<dbReference type="Pfam" id="PF00883">
    <property type="entry name" value="Peptidase_M17"/>
    <property type="match status" value="1"/>
</dbReference>
<feature type="binding site" evidence="8">
    <location>
        <position position="258"/>
    </location>
    <ligand>
        <name>Mn(2+)</name>
        <dbReference type="ChEBI" id="CHEBI:29035"/>
        <label>2</label>
    </ligand>
</feature>
<feature type="binding site" evidence="8">
    <location>
        <position position="317"/>
    </location>
    <ligand>
        <name>Mn(2+)</name>
        <dbReference type="ChEBI" id="CHEBI:29035"/>
        <label>1</label>
    </ligand>
</feature>
<evidence type="ECO:0000256" key="4">
    <source>
        <dbReference type="ARBA" id="ARBA00022438"/>
    </source>
</evidence>
<evidence type="ECO:0000313" key="11">
    <source>
        <dbReference type="Proteomes" id="UP000307140"/>
    </source>
</evidence>
<gene>
    <name evidence="8" type="primary">pepA</name>
    <name evidence="10" type="ORF">FDT66_03525</name>
</gene>
<keyword evidence="6 8" id="KW-0378">Hydrolase</keyword>
<dbReference type="GO" id="GO:0030145">
    <property type="term" value="F:manganese ion binding"/>
    <property type="evidence" value="ECO:0007669"/>
    <property type="project" value="UniProtKB-UniRule"/>
</dbReference>
<dbReference type="SUPFAM" id="SSF53187">
    <property type="entry name" value="Zn-dependent exopeptidases"/>
    <property type="match status" value="1"/>
</dbReference>
<dbReference type="InterPro" id="IPR000819">
    <property type="entry name" value="Peptidase_M17_C"/>
</dbReference>
<keyword evidence="7 8" id="KW-0464">Manganese</keyword>
<evidence type="ECO:0000256" key="2">
    <source>
        <dbReference type="ARBA" id="ARBA00000967"/>
    </source>
</evidence>
<keyword evidence="8" id="KW-0963">Cytoplasm</keyword>
<dbReference type="Gene3D" id="3.40.630.10">
    <property type="entry name" value="Zn peptidases"/>
    <property type="match status" value="1"/>
</dbReference>
<dbReference type="PANTHER" id="PTHR11963:SF23">
    <property type="entry name" value="CYTOSOL AMINOPEPTIDASE"/>
    <property type="match status" value="1"/>
</dbReference>
<keyword evidence="11" id="KW-1185">Reference proteome</keyword>
<dbReference type="GO" id="GO:0005737">
    <property type="term" value="C:cytoplasm"/>
    <property type="evidence" value="ECO:0007669"/>
    <property type="project" value="UniProtKB-SubCell"/>
</dbReference>
<accession>A0A5S3N6U6</accession>
<dbReference type="HAMAP" id="MF_00181">
    <property type="entry name" value="Cytosol_peptidase_M17"/>
    <property type="match status" value="1"/>
</dbReference>
<comment type="function">
    <text evidence="8">Presumably involved in the processing and regular turnover of intracellular proteins. Catalyzes the removal of unsubstituted N-terminal amino acids from various peptides.</text>
</comment>
<reference evidence="10 11" key="1">
    <citation type="submission" date="2019-05" db="EMBL/GenBank/DDBJ databases">
        <title>Polaribacter aestuariivivens sp. nov., isolated from a tidal flat.</title>
        <authorList>
            <person name="Yoon J.-H."/>
        </authorList>
    </citation>
    <scope>NUCLEOTIDE SEQUENCE [LARGE SCALE GENOMIC DNA]</scope>
    <source>
        <strain evidence="10 11">DBTF-3</strain>
    </source>
</reference>
<comment type="caution">
    <text evidence="10">The sequence shown here is derived from an EMBL/GenBank/DDBJ whole genome shotgun (WGS) entry which is preliminary data.</text>
</comment>
<comment type="catalytic activity">
    <reaction evidence="2 8">
        <text>Release of an N-terminal amino acid, preferentially leucine, but not glutamic or aspartic acids.</text>
        <dbReference type="EC" id="3.4.11.10"/>
    </reaction>
</comment>
<dbReference type="Gene3D" id="3.40.220.10">
    <property type="entry name" value="Leucine Aminopeptidase, subunit E, domain 1"/>
    <property type="match status" value="1"/>
</dbReference>
<evidence type="ECO:0000256" key="6">
    <source>
        <dbReference type="ARBA" id="ARBA00022801"/>
    </source>
</evidence>
<feature type="domain" description="Cytosol aminopeptidase" evidence="9">
    <location>
        <begin position="156"/>
        <end position="460"/>
    </location>
</feature>
<comment type="cofactor">
    <cofactor evidence="8">
        <name>Mn(2+)</name>
        <dbReference type="ChEBI" id="CHEBI:29035"/>
    </cofactor>
    <text evidence="8">Binds 2 manganese ions per subunit.</text>
</comment>
<evidence type="ECO:0000256" key="1">
    <source>
        <dbReference type="ARBA" id="ARBA00000135"/>
    </source>
</evidence>
<dbReference type="InterPro" id="IPR023042">
    <property type="entry name" value="Peptidase_M17_leu_NH2_pept"/>
</dbReference>
<evidence type="ECO:0000256" key="5">
    <source>
        <dbReference type="ARBA" id="ARBA00022670"/>
    </source>
</evidence>
<evidence type="ECO:0000256" key="8">
    <source>
        <dbReference type="HAMAP-Rule" id="MF_00181"/>
    </source>
</evidence>
<dbReference type="RefSeq" id="WP_138534781.1">
    <property type="nucleotide sequence ID" value="NZ_VANR01000002.1"/>
</dbReference>
<dbReference type="EMBL" id="VANR01000002">
    <property type="protein sequence ID" value="TMM31051.1"/>
    <property type="molecule type" value="Genomic_DNA"/>
</dbReference>
<organism evidence="10 11">
    <name type="scientific">Polaribacter aestuariivivens</name>
    <dbReference type="NCBI Taxonomy" id="2304626"/>
    <lineage>
        <taxon>Bacteria</taxon>
        <taxon>Pseudomonadati</taxon>
        <taxon>Bacteroidota</taxon>
        <taxon>Flavobacteriia</taxon>
        <taxon>Flavobacteriales</taxon>
        <taxon>Flavobacteriaceae</taxon>
    </lineage>
</organism>
<comment type="similarity">
    <text evidence="3 8">Belongs to the peptidase M17 family.</text>
</comment>
<dbReference type="InterPro" id="IPR043472">
    <property type="entry name" value="Macro_dom-like"/>
</dbReference>
<keyword evidence="5 8" id="KW-0645">Protease</keyword>
<dbReference type="GO" id="GO:0006508">
    <property type="term" value="P:proteolysis"/>
    <property type="evidence" value="ECO:0007669"/>
    <property type="project" value="UniProtKB-KW"/>
</dbReference>
<comment type="subcellular location">
    <subcellularLocation>
        <location evidence="8">Cytoplasm</location>
    </subcellularLocation>
</comment>
<feature type="active site" evidence="8">
    <location>
        <position position="247"/>
    </location>
</feature>
<dbReference type="EC" id="3.4.11.10" evidence="8"/>
<name>A0A5S3N6U6_9FLAO</name>
<dbReference type="PANTHER" id="PTHR11963">
    <property type="entry name" value="LEUCINE AMINOPEPTIDASE-RELATED"/>
    <property type="match status" value="1"/>
</dbReference>
<dbReference type="InterPro" id="IPR011356">
    <property type="entry name" value="Leucine_aapep/pepB"/>
</dbReference>
<feature type="binding site" evidence="8">
    <location>
        <position position="240"/>
    </location>
    <ligand>
        <name>Mn(2+)</name>
        <dbReference type="ChEBI" id="CHEBI:29035"/>
        <label>2</label>
    </ligand>
</feature>
<feature type="binding site" evidence="8">
    <location>
        <position position="319"/>
    </location>
    <ligand>
        <name>Mn(2+)</name>
        <dbReference type="ChEBI" id="CHEBI:29035"/>
        <label>1</label>
    </ligand>
</feature>
<feature type="binding site" evidence="8">
    <location>
        <position position="240"/>
    </location>
    <ligand>
        <name>Mn(2+)</name>
        <dbReference type="ChEBI" id="CHEBI:29035"/>
        <label>1</label>
    </ligand>
</feature>
<feature type="binding site" evidence="8">
    <location>
        <position position="319"/>
    </location>
    <ligand>
        <name>Mn(2+)</name>
        <dbReference type="ChEBI" id="CHEBI:29035"/>
        <label>2</label>
    </ligand>
</feature>
<dbReference type="EC" id="3.4.11.1" evidence="8"/>
<evidence type="ECO:0000313" key="10">
    <source>
        <dbReference type="EMBL" id="TMM31051.1"/>
    </source>
</evidence>
<keyword evidence="8" id="KW-0479">Metal-binding</keyword>
<evidence type="ECO:0000259" key="9">
    <source>
        <dbReference type="Pfam" id="PF00883"/>
    </source>
</evidence>
<protein>
    <recommendedName>
        <fullName evidence="8">Probable cytosol aminopeptidase</fullName>
        <ecNumber evidence="8">3.4.11.1</ecNumber>
    </recommendedName>
    <alternativeName>
        <fullName evidence="8">Leucine aminopeptidase</fullName>
        <shortName evidence="8">LAP</shortName>
        <ecNumber evidence="8">3.4.11.10</ecNumber>
    </alternativeName>
    <alternativeName>
        <fullName evidence="8">Leucyl aminopeptidase</fullName>
    </alternativeName>
</protein>
<evidence type="ECO:0000256" key="3">
    <source>
        <dbReference type="ARBA" id="ARBA00009528"/>
    </source>
</evidence>
<dbReference type="PRINTS" id="PR00481">
    <property type="entry name" value="LAMNOPPTDASE"/>
</dbReference>
<evidence type="ECO:0000256" key="7">
    <source>
        <dbReference type="ARBA" id="ARBA00023211"/>
    </source>
</evidence>
<proteinExistence type="inferred from homology"/>
<feature type="binding site" evidence="8">
    <location>
        <position position="235"/>
    </location>
    <ligand>
        <name>Mn(2+)</name>
        <dbReference type="ChEBI" id="CHEBI:29035"/>
        <label>2</label>
    </ligand>
</feature>
<dbReference type="GO" id="GO:0070006">
    <property type="term" value="F:metalloaminopeptidase activity"/>
    <property type="evidence" value="ECO:0007669"/>
    <property type="project" value="InterPro"/>
</dbReference>
<keyword evidence="4 8" id="KW-0031">Aminopeptidase</keyword>
<dbReference type="OrthoDB" id="9809354at2"/>
<dbReference type="CDD" id="cd00433">
    <property type="entry name" value="Peptidase_M17"/>
    <property type="match status" value="1"/>
</dbReference>
<feature type="active site" evidence="8">
    <location>
        <position position="321"/>
    </location>
</feature>